<gene>
    <name evidence="2" type="ORF">EgrG_000481800</name>
</gene>
<evidence type="ECO:0000313" key="3">
    <source>
        <dbReference type="Proteomes" id="UP000492820"/>
    </source>
</evidence>
<reference evidence="2 3" key="1">
    <citation type="journal article" date="2013" name="Nature">
        <title>The genomes of four tapeworm species reveal adaptations to parasitism.</title>
        <authorList>
            <person name="Tsai I.J."/>
            <person name="Zarowiecki M."/>
            <person name="Holroyd N."/>
            <person name="Garciarrubio A."/>
            <person name="Sanchez-Flores A."/>
            <person name="Brooks K.L."/>
            <person name="Tracey A."/>
            <person name="Bobes R.J."/>
            <person name="Fragoso G."/>
            <person name="Sciutto E."/>
            <person name="Aslett M."/>
            <person name="Beasley H."/>
            <person name="Bennett H.M."/>
            <person name="Cai J."/>
            <person name="Camicia F."/>
            <person name="Clark R."/>
            <person name="Cucher M."/>
            <person name="De Silva N."/>
            <person name="Day T.A."/>
            <person name="Deplazes P."/>
            <person name="Estrada K."/>
            <person name="Fernandez C."/>
            <person name="Holland P.W."/>
            <person name="Hou J."/>
            <person name="Hu S."/>
            <person name="Huckvale T."/>
            <person name="Hung S.S."/>
            <person name="Kamenetzky L."/>
            <person name="Keane J.A."/>
            <person name="Kiss F."/>
            <person name="Koziol U."/>
            <person name="Lambert O."/>
            <person name="Liu K."/>
            <person name="Luo X."/>
            <person name="Luo Y."/>
            <person name="Macchiaroli N."/>
            <person name="Nichol S."/>
            <person name="Paps J."/>
            <person name="Parkinson J."/>
            <person name="Pouchkina-Stantcheva N."/>
            <person name="Riddiford N."/>
            <person name="Rosenzvit M."/>
            <person name="Salinas G."/>
            <person name="Wasmuth J.D."/>
            <person name="Zamanian M."/>
            <person name="Zheng Y."/>
            <person name="Cai X."/>
            <person name="Soberon X."/>
            <person name="Olson P.D."/>
            <person name="Laclette J.P."/>
            <person name="Brehm K."/>
            <person name="Berriman M."/>
            <person name="Garciarrubio A."/>
            <person name="Bobes R.J."/>
            <person name="Fragoso G."/>
            <person name="Sanchez-Flores A."/>
            <person name="Estrada K."/>
            <person name="Cevallos M.A."/>
            <person name="Morett E."/>
            <person name="Gonzalez V."/>
            <person name="Portillo T."/>
            <person name="Ochoa-Leyva A."/>
            <person name="Jose M.V."/>
            <person name="Sciutto E."/>
            <person name="Landa A."/>
            <person name="Jimenez L."/>
            <person name="Valdes V."/>
            <person name="Carrero J.C."/>
            <person name="Larralde C."/>
            <person name="Morales-Montor J."/>
            <person name="Limon-Lason J."/>
            <person name="Soberon X."/>
            <person name="Laclette J.P."/>
        </authorList>
    </citation>
    <scope>NUCLEOTIDE SEQUENCE [LARGE SCALE GENOMIC DNA]</scope>
</reference>
<dbReference type="WBParaSite" id="EgrG_000481800">
    <property type="protein sequence ID" value="EgrG_000481800"/>
    <property type="gene ID" value="EgrG_000481800"/>
</dbReference>
<feature type="transmembrane region" description="Helical" evidence="1">
    <location>
        <begin position="74"/>
        <end position="98"/>
    </location>
</feature>
<evidence type="ECO:0000313" key="2">
    <source>
        <dbReference type="EMBL" id="CDS19506.1"/>
    </source>
</evidence>
<name>A0A068WM01_ECHGR</name>
<proteinExistence type="predicted"/>
<reference evidence="4" key="3">
    <citation type="submission" date="2020-10" db="UniProtKB">
        <authorList>
            <consortium name="WormBaseParasite"/>
        </authorList>
    </citation>
    <scope>IDENTIFICATION</scope>
</reference>
<keyword evidence="1" id="KW-1133">Transmembrane helix</keyword>
<dbReference type="Proteomes" id="UP000492820">
    <property type="component" value="Unassembled WGS sequence"/>
</dbReference>
<dbReference type="EMBL" id="LK028579">
    <property type="protein sequence ID" value="CDS19506.1"/>
    <property type="molecule type" value="Genomic_DNA"/>
</dbReference>
<organism evidence="2">
    <name type="scientific">Echinococcus granulosus</name>
    <name type="common">Hydatid tapeworm</name>
    <dbReference type="NCBI Taxonomy" id="6210"/>
    <lineage>
        <taxon>Eukaryota</taxon>
        <taxon>Metazoa</taxon>
        <taxon>Spiralia</taxon>
        <taxon>Lophotrochozoa</taxon>
        <taxon>Platyhelminthes</taxon>
        <taxon>Cestoda</taxon>
        <taxon>Eucestoda</taxon>
        <taxon>Cyclophyllidea</taxon>
        <taxon>Taeniidae</taxon>
        <taxon>Echinococcus</taxon>
        <taxon>Echinococcus granulosus group</taxon>
    </lineage>
</organism>
<protein>
    <submittedName>
        <fullName evidence="2 4">Expressed conserved protein</fullName>
    </submittedName>
</protein>
<feature type="transmembrane region" description="Helical" evidence="1">
    <location>
        <begin position="151"/>
        <end position="171"/>
    </location>
</feature>
<dbReference type="OrthoDB" id="6282689at2759"/>
<keyword evidence="1" id="KW-0812">Transmembrane</keyword>
<evidence type="ECO:0000313" key="4">
    <source>
        <dbReference type="WBParaSite" id="EgrG_000481800"/>
    </source>
</evidence>
<feature type="transmembrane region" description="Helical" evidence="1">
    <location>
        <begin position="118"/>
        <end position="139"/>
    </location>
</feature>
<feature type="transmembrane region" description="Helical" evidence="1">
    <location>
        <begin position="7"/>
        <end position="33"/>
    </location>
</feature>
<accession>A0A068WM01</accession>
<dbReference type="AlphaFoldDB" id="A0A068WM01"/>
<keyword evidence="1" id="KW-0472">Membrane</keyword>
<reference evidence="2" key="2">
    <citation type="submission" date="2014-06" db="EMBL/GenBank/DDBJ databases">
        <authorList>
            <person name="Aslett M."/>
        </authorList>
    </citation>
    <scope>NUCLEOTIDE SEQUENCE</scope>
</reference>
<sequence>MTFHRRCAYFFLDLFSISALIALAIEIVLPWMLKANDKCYGIVYNCDKCPTLEAIESLGQCSFALSQYSQKKEFLISLVAASIAGCIIAIMTVFAVVLSFGSCRSSSSCSHSMFRFTLAYILLDVVALISNIVAMALWVKMDETKSFGPSFWVGWAANGMLLILLVILVTLRTRGGSGDGSGDYNSQTSADQPLFRSLYFMVSTTVFHNRS</sequence>
<evidence type="ECO:0000256" key="1">
    <source>
        <dbReference type="SAM" id="Phobius"/>
    </source>
</evidence>